<accession>A0A485NSG2</accession>
<organism evidence="2 3">
    <name type="scientific">Lynx pardinus</name>
    <name type="common">Iberian lynx</name>
    <name type="synonym">Felis pardina</name>
    <dbReference type="NCBI Taxonomy" id="191816"/>
    <lineage>
        <taxon>Eukaryota</taxon>
        <taxon>Metazoa</taxon>
        <taxon>Chordata</taxon>
        <taxon>Craniata</taxon>
        <taxon>Vertebrata</taxon>
        <taxon>Euteleostomi</taxon>
        <taxon>Mammalia</taxon>
        <taxon>Eutheria</taxon>
        <taxon>Laurasiatheria</taxon>
        <taxon>Carnivora</taxon>
        <taxon>Feliformia</taxon>
        <taxon>Felidae</taxon>
        <taxon>Felinae</taxon>
        <taxon>Lynx</taxon>
    </lineage>
</organism>
<dbReference type="Proteomes" id="UP000386466">
    <property type="component" value="Unassembled WGS sequence"/>
</dbReference>
<sequence>MTDFDVLLNRNQKAFPGLQLQKHKFGESRKNDLNKDSRNRCRRRGSRARAGERAQPHTGRRQHRALLCTRTR</sequence>
<evidence type="ECO:0000313" key="2">
    <source>
        <dbReference type="EMBL" id="VFV33022.1"/>
    </source>
</evidence>
<feature type="region of interest" description="Disordered" evidence="1">
    <location>
        <begin position="18"/>
        <end position="72"/>
    </location>
</feature>
<protein>
    <submittedName>
        <fullName evidence="2">Uncharacterized protein</fullName>
    </submittedName>
</protein>
<proteinExistence type="predicted"/>
<keyword evidence="3" id="KW-1185">Reference proteome</keyword>
<evidence type="ECO:0000313" key="3">
    <source>
        <dbReference type="Proteomes" id="UP000386466"/>
    </source>
</evidence>
<evidence type="ECO:0000256" key="1">
    <source>
        <dbReference type="SAM" id="MobiDB-lite"/>
    </source>
</evidence>
<reference evidence="2 3" key="1">
    <citation type="submission" date="2019-01" db="EMBL/GenBank/DDBJ databases">
        <authorList>
            <person name="Alioto T."/>
            <person name="Alioto T."/>
        </authorList>
    </citation>
    <scope>NUCLEOTIDE SEQUENCE [LARGE SCALE GENOMIC DNA]</scope>
</reference>
<feature type="compositionally biased region" description="Basic and acidic residues" evidence="1">
    <location>
        <begin position="24"/>
        <end position="39"/>
    </location>
</feature>
<gene>
    <name evidence="2" type="ORF">LYPA_23C004079</name>
</gene>
<dbReference type="AlphaFoldDB" id="A0A485NSG2"/>
<dbReference type="EMBL" id="CAAGRJ010017710">
    <property type="protein sequence ID" value="VFV33022.1"/>
    <property type="molecule type" value="Genomic_DNA"/>
</dbReference>
<name>A0A485NSG2_LYNPA</name>